<evidence type="ECO:0000256" key="1">
    <source>
        <dbReference type="SAM" id="MobiDB-lite"/>
    </source>
</evidence>
<name>A0A9D4VCA4_ADICA</name>
<reference evidence="2" key="1">
    <citation type="submission" date="2021-01" db="EMBL/GenBank/DDBJ databases">
        <title>Adiantum capillus-veneris genome.</title>
        <authorList>
            <person name="Fang Y."/>
            <person name="Liao Q."/>
        </authorList>
    </citation>
    <scope>NUCLEOTIDE SEQUENCE</scope>
    <source>
        <strain evidence="2">H3</strain>
        <tissue evidence="2">Leaf</tissue>
    </source>
</reference>
<dbReference type="PANTHER" id="PTHR31065">
    <property type="entry name" value="PLATZ TRANSCRIPTION FACTOR FAMILY PROTEIN"/>
    <property type="match status" value="1"/>
</dbReference>
<evidence type="ECO:0000313" key="2">
    <source>
        <dbReference type="EMBL" id="KAI5083597.1"/>
    </source>
</evidence>
<proteinExistence type="predicted"/>
<evidence type="ECO:0000313" key="3">
    <source>
        <dbReference type="Proteomes" id="UP000886520"/>
    </source>
</evidence>
<dbReference type="PANTHER" id="PTHR31065:SF46">
    <property type="entry name" value="PLATZ TRANSCRIPTION FACTOR FAMILY PROTEIN-RELATED"/>
    <property type="match status" value="1"/>
</dbReference>
<dbReference type="OrthoDB" id="1581759at2759"/>
<dbReference type="Pfam" id="PF04640">
    <property type="entry name" value="PLATZ"/>
    <property type="match status" value="1"/>
</dbReference>
<keyword evidence="3" id="KW-1185">Reference proteome</keyword>
<dbReference type="Proteomes" id="UP000886520">
    <property type="component" value="Chromosome 3"/>
</dbReference>
<gene>
    <name evidence="2" type="ORF">GOP47_0003340</name>
</gene>
<sequence length="250" mass="28881">MDQRSATRPESPPWFSLFMQATYFKDCRCRQHTRSREQKFFCVDCANGPFCNFKIDQEHGNHRTLQVRKCTRQDSIKTDDLAGLLSIADVQVYSFNGAAVVYLHRRPQDQLYANDEERDAHHARKSLVCFSCPRGLLSGTYHYCCIACKFSIEPANGPVPAHNSLDIASTSSQKQERGRTTQINLQIRPSLHSEANATHDNIANAHDETAAYYLSDLQYDTTLQLQHQQQQLRRRHRRKNDYTPQRSPMF</sequence>
<dbReference type="EMBL" id="JABFUD020000002">
    <property type="protein sequence ID" value="KAI5083597.1"/>
    <property type="molecule type" value="Genomic_DNA"/>
</dbReference>
<feature type="region of interest" description="Disordered" evidence="1">
    <location>
        <begin position="227"/>
        <end position="250"/>
    </location>
</feature>
<dbReference type="AlphaFoldDB" id="A0A9D4VCA4"/>
<accession>A0A9D4VCA4</accession>
<organism evidence="2 3">
    <name type="scientific">Adiantum capillus-veneris</name>
    <name type="common">Maidenhair fern</name>
    <dbReference type="NCBI Taxonomy" id="13818"/>
    <lineage>
        <taxon>Eukaryota</taxon>
        <taxon>Viridiplantae</taxon>
        <taxon>Streptophyta</taxon>
        <taxon>Embryophyta</taxon>
        <taxon>Tracheophyta</taxon>
        <taxon>Polypodiopsida</taxon>
        <taxon>Polypodiidae</taxon>
        <taxon>Polypodiales</taxon>
        <taxon>Pteridineae</taxon>
        <taxon>Pteridaceae</taxon>
        <taxon>Vittarioideae</taxon>
        <taxon>Adiantum</taxon>
    </lineage>
</organism>
<protein>
    <submittedName>
        <fullName evidence="2">Uncharacterized protein</fullName>
    </submittedName>
</protein>
<dbReference type="InterPro" id="IPR006734">
    <property type="entry name" value="PLATZ"/>
</dbReference>
<comment type="caution">
    <text evidence="2">The sequence shown here is derived from an EMBL/GenBank/DDBJ whole genome shotgun (WGS) entry which is preliminary data.</text>
</comment>